<reference evidence="2" key="1">
    <citation type="submission" date="2020-01" db="EMBL/GenBank/DDBJ databases">
        <authorList>
            <person name="Meier V. D."/>
            <person name="Meier V D."/>
        </authorList>
    </citation>
    <scope>NUCLEOTIDE SEQUENCE</scope>
    <source>
        <strain evidence="2">HLG_WM_MAG_02</strain>
    </source>
</reference>
<evidence type="ECO:0000313" key="2">
    <source>
        <dbReference type="EMBL" id="CAA6827360.1"/>
    </source>
</evidence>
<name>A0A6S6UD52_9BACT</name>
<organism evidence="2">
    <name type="scientific">uncultured Sulfurovum sp</name>
    <dbReference type="NCBI Taxonomy" id="269237"/>
    <lineage>
        <taxon>Bacteria</taxon>
        <taxon>Pseudomonadati</taxon>
        <taxon>Campylobacterota</taxon>
        <taxon>Epsilonproteobacteria</taxon>
        <taxon>Campylobacterales</taxon>
        <taxon>Sulfurovaceae</taxon>
        <taxon>Sulfurovum</taxon>
        <taxon>environmental samples</taxon>
    </lineage>
</organism>
<sequence>MIKKISLSLVTTMFLSISTLNANDLKPMIQFGYDFGGKTLATVDQFNTYNGYDSSNIRAGQGLSFEAGAAVDSPQSDLEFQFLIGYKFDRESASNGSVTWDRIPFTGVAMIKNRRWKLGGGITYHMNPELSGSFSGYDNNNNYFNDTVNDEYDDAIGGVIQAQYMMTDAFSMGLRGTFIEYQLKNDASVTASGNSVGINFAYTFGNYSEFR</sequence>
<keyword evidence="1" id="KW-0732">Signal</keyword>
<dbReference type="AlphaFoldDB" id="A0A6S6UD52"/>
<feature type="chain" id="PRO_5027762007" description="Outer membrane protein beta-barrel domain-containing protein" evidence="1">
    <location>
        <begin position="23"/>
        <end position="211"/>
    </location>
</feature>
<evidence type="ECO:0008006" key="3">
    <source>
        <dbReference type="Google" id="ProtNLM"/>
    </source>
</evidence>
<dbReference type="EMBL" id="CACVAZ010000220">
    <property type="protein sequence ID" value="CAA6827360.1"/>
    <property type="molecule type" value="Genomic_DNA"/>
</dbReference>
<evidence type="ECO:0000256" key="1">
    <source>
        <dbReference type="SAM" id="SignalP"/>
    </source>
</evidence>
<feature type="signal peptide" evidence="1">
    <location>
        <begin position="1"/>
        <end position="22"/>
    </location>
</feature>
<proteinExistence type="predicted"/>
<gene>
    <name evidence="2" type="ORF">HELGO_WM27083</name>
</gene>
<protein>
    <recommendedName>
        <fullName evidence="3">Outer membrane protein beta-barrel domain-containing protein</fullName>
    </recommendedName>
</protein>
<accession>A0A6S6UD52</accession>